<organism evidence="5 6">
    <name type="scientific">Corynebacterium aquatimens</name>
    <dbReference type="NCBI Taxonomy" id="1190508"/>
    <lineage>
        <taxon>Bacteria</taxon>
        <taxon>Bacillati</taxon>
        <taxon>Actinomycetota</taxon>
        <taxon>Actinomycetes</taxon>
        <taxon>Mycobacteriales</taxon>
        <taxon>Corynebacteriaceae</taxon>
        <taxon>Corynebacterium</taxon>
    </lineage>
</organism>
<protein>
    <recommendedName>
        <fullName evidence="3">Ribosome maturation factor RimP</fullName>
    </recommendedName>
</protein>
<evidence type="ECO:0000256" key="1">
    <source>
        <dbReference type="ARBA" id="ARBA00022490"/>
    </source>
</evidence>
<dbReference type="SUPFAM" id="SSF75420">
    <property type="entry name" value="YhbC-like, N-terminal domain"/>
    <property type="match status" value="1"/>
</dbReference>
<dbReference type="NCBIfam" id="NF000930">
    <property type="entry name" value="PRK00092.2-2"/>
    <property type="match status" value="1"/>
</dbReference>
<dbReference type="Gene3D" id="3.30.300.70">
    <property type="entry name" value="RimP-like superfamily, N-terminal"/>
    <property type="match status" value="1"/>
</dbReference>
<comment type="subcellular location">
    <subcellularLocation>
        <location evidence="3">Cytoplasm</location>
    </subcellularLocation>
</comment>
<dbReference type="RefSeq" id="WP_196824331.1">
    <property type="nucleotide sequence ID" value="NZ_CP046980.1"/>
</dbReference>
<name>A0A931DZD8_9CORY</name>
<dbReference type="AlphaFoldDB" id="A0A931DZD8"/>
<dbReference type="Proteomes" id="UP000658613">
    <property type="component" value="Unassembled WGS sequence"/>
</dbReference>
<comment type="caution">
    <text evidence="5">The sequence shown here is derived from an EMBL/GenBank/DDBJ whole genome shotgun (WGS) entry which is preliminary data.</text>
</comment>
<dbReference type="Pfam" id="PF02576">
    <property type="entry name" value="RimP_N"/>
    <property type="match status" value="1"/>
</dbReference>
<keyword evidence="2 3" id="KW-0690">Ribosome biogenesis</keyword>
<comment type="function">
    <text evidence="3">Required for maturation of 30S ribosomal subunits.</text>
</comment>
<evidence type="ECO:0000256" key="2">
    <source>
        <dbReference type="ARBA" id="ARBA00022517"/>
    </source>
</evidence>
<dbReference type="InterPro" id="IPR003728">
    <property type="entry name" value="Ribosome_maturation_RimP"/>
</dbReference>
<sequence>MAFPDTAELESIVAPVAVRHGLDVEAIKTVKAGKKSQVTIAISGDEAPTLDQLEDISNEVSLLFDEAEERGELNFGAGYTLEVTTPGIDLPLTLPRHWRRNRGRVVAVRFGEGMAPANGGKDGTLYRIGAVNSDDTEVVLVSHAEKGRKHTPRAIAVRFDQVENAVVEIEFGKPNEAELALANAEFTQLTDDNQQDK</sequence>
<dbReference type="HAMAP" id="MF_01077">
    <property type="entry name" value="RimP"/>
    <property type="match status" value="1"/>
</dbReference>
<evidence type="ECO:0000259" key="4">
    <source>
        <dbReference type="Pfam" id="PF02576"/>
    </source>
</evidence>
<accession>A0A931DZD8</accession>
<dbReference type="PANTHER" id="PTHR33867:SF1">
    <property type="entry name" value="RIBOSOME MATURATION FACTOR RIMP"/>
    <property type="match status" value="1"/>
</dbReference>
<comment type="similarity">
    <text evidence="3">Belongs to the RimP family.</text>
</comment>
<feature type="domain" description="Ribosome maturation factor RimP N-terminal" evidence="4">
    <location>
        <begin position="12"/>
        <end position="89"/>
    </location>
</feature>
<evidence type="ECO:0000313" key="5">
    <source>
        <dbReference type="EMBL" id="MBG6121849.1"/>
    </source>
</evidence>
<gene>
    <name evidence="3" type="primary">rimP</name>
    <name evidence="5" type="ORF">IW254_000818</name>
</gene>
<dbReference type="GO" id="GO:0006412">
    <property type="term" value="P:translation"/>
    <property type="evidence" value="ECO:0007669"/>
    <property type="project" value="TreeGrafter"/>
</dbReference>
<dbReference type="InterPro" id="IPR035956">
    <property type="entry name" value="RimP_N_sf"/>
</dbReference>
<dbReference type="PANTHER" id="PTHR33867">
    <property type="entry name" value="RIBOSOME MATURATION FACTOR RIMP"/>
    <property type="match status" value="1"/>
</dbReference>
<proteinExistence type="inferred from homology"/>
<reference evidence="5" key="1">
    <citation type="submission" date="2020-11" db="EMBL/GenBank/DDBJ databases">
        <title>Sequencing the genomes of 1000 actinobacteria strains.</title>
        <authorList>
            <person name="Klenk H.-P."/>
        </authorList>
    </citation>
    <scope>NUCLEOTIDE SEQUENCE</scope>
    <source>
        <strain evidence="5">DSM 45632</strain>
    </source>
</reference>
<dbReference type="GO" id="GO:0000028">
    <property type="term" value="P:ribosomal small subunit assembly"/>
    <property type="evidence" value="ECO:0007669"/>
    <property type="project" value="TreeGrafter"/>
</dbReference>
<dbReference type="GO" id="GO:0005829">
    <property type="term" value="C:cytosol"/>
    <property type="evidence" value="ECO:0007669"/>
    <property type="project" value="TreeGrafter"/>
</dbReference>
<evidence type="ECO:0000313" key="6">
    <source>
        <dbReference type="Proteomes" id="UP000658613"/>
    </source>
</evidence>
<keyword evidence="6" id="KW-1185">Reference proteome</keyword>
<evidence type="ECO:0000256" key="3">
    <source>
        <dbReference type="HAMAP-Rule" id="MF_01077"/>
    </source>
</evidence>
<keyword evidence="1 3" id="KW-0963">Cytoplasm</keyword>
<dbReference type="InterPro" id="IPR028989">
    <property type="entry name" value="RimP_N"/>
</dbReference>
<dbReference type="EMBL" id="JADOUE010000001">
    <property type="protein sequence ID" value="MBG6121849.1"/>
    <property type="molecule type" value="Genomic_DNA"/>
</dbReference>